<keyword evidence="7" id="KW-1185">Reference proteome</keyword>
<evidence type="ECO:0000313" key="6">
    <source>
        <dbReference type="EMBL" id="KAL3284817.1"/>
    </source>
</evidence>
<gene>
    <name evidence="6" type="ORF">HHI36_018956</name>
</gene>
<dbReference type="SMART" id="SM00028">
    <property type="entry name" value="TPR"/>
    <property type="match status" value="3"/>
</dbReference>
<dbReference type="SUPFAM" id="SSF48452">
    <property type="entry name" value="TPR-like"/>
    <property type="match status" value="1"/>
</dbReference>
<name>A0ABD2P2B3_9CUCU</name>
<dbReference type="PROSITE" id="PS50005">
    <property type="entry name" value="TPR"/>
    <property type="match status" value="2"/>
</dbReference>
<evidence type="ECO:0000256" key="3">
    <source>
        <dbReference type="ARBA" id="ARBA00024020"/>
    </source>
</evidence>
<sequence>MANSDVLREYFFKLENNKELEEGTYSEALELMNRIKDTEIWNSFSRASFNSTELQEYFTSQPAEVRSKLFKFGISCFVHFIQANFTGPEISGDVVNLLQNPAYENIDFVKLLSVNHEEINVNTKYPILLVVAKCVFEKCLVSNIVNTLWCWRSIIIHQQIMDEPSPLLLSQADTVYKHIDTFNLQGYEKAKFDIEFAQLYLTFRHVTKAKEHIYSADDILGIQYNLQGKLGKRTKYQQNDIAQLTLEISLVDKDDIKRPPVHDFDVPQNVTLKDDVRLDSIVFADGPNKVVDFPNTEQKLFLTRVHEILIAKPQDDLQNEELQPFIDLILSQKNTWAVRVATLLLRCKLEVKFRRTIERTLAQCREVLDSYERPTPHVLNRVADVFSTGLVPMWKVEAQCADILLNLGLVKYAFDIYKKIKLWEEVIVCYTLLKMRHKAAEVIREQLLVKETVKMWCLLGDATDDVSCYEKAWELSKKRSHRAQRHWGNFLYARKEYQECIPHFEKSVSINPLQSQVWLRLGYAALQMENWQVAATAYRRYTNLEPDGFQAWNNLAQAYIKIGNKRSAHQALLEALKYNFDNWKIWENLLVVSCDILYLSNIIRAYHKLLDLKGKYLNVDALNALVFSVCNDVSEENRRPEIRRHEESENLLQKTRELLGRVTAIYPGEGFVWEMYACLVPPSLLRAQRLQRAFRGYTQPGWDKNPQTCVQVMCLCIKLAELVLTKGIDAQNTLLNSVKLNLSSAIAATKKHDWEDTRSLVEEVSAHLEKLVERLKKISEKNELSNDKIVIQ</sequence>
<dbReference type="InterPro" id="IPR019734">
    <property type="entry name" value="TPR_rpt"/>
</dbReference>
<dbReference type="Pfam" id="PF13181">
    <property type="entry name" value="TPR_8"/>
    <property type="match status" value="1"/>
</dbReference>
<dbReference type="InterPro" id="IPR011990">
    <property type="entry name" value="TPR-like_helical_dom_sf"/>
</dbReference>
<evidence type="ECO:0000313" key="7">
    <source>
        <dbReference type="Proteomes" id="UP001516400"/>
    </source>
</evidence>
<keyword evidence="2 4" id="KW-0802">TPR repeat</keyword>
<feature type="repeat" description="TPR" evidence="4">
    <location>
        <begin position="549"/>
        <end position="582"/>
    </location>
</feature>
<evidence type="ECO:0008006" key="8">
    <source>
        <dbReference type="Google" id="ProtNLM"/>
    </source>
</evidence>
<dbReference type="InterPro" id="IPR044244">
    <property type="entry name" value="TTC27/Emw1"/>
</dbReference>
<evidence type="ECO:0000256" key="2">
    <source>
        <dbReference type="ARBA" id="ARBA00022803"/>
    </source>
</evidence>
<organism evidence="6 7">
    <name type="scientific">Cryptolaemus montrouzieri</name>
    <dbReference type="NCBI Taxonomy" id="559131"/>
    <lineage>
        <taxon>Eukaryota</taxon>
        <taxon>Metazoa</taxon>
        <taxon>Ecdysozoa</taxon>
        <taxon>Arthropoda</taxon>
        <taxon>Hexapoda</taxon>
        <taxon>Insecta</taxon>
        <taxon>Pterygota</taxon>
        <taxon>Neoptera</taxon>
        <taxon>Endopterygota</taxon>
        <taxon>Coleoptera</taxon>
        <taxon>Polyphaga</taxon>
        <taxon>Cucujiformia</taxon>
        <taxon>Coccinelloidea</taxon>
        <taxon>Coccinellidae</taxon>
        <taxon>Scymninae</taxon>
        <taxon>Scymnini</taxon>
        <taxon>Cryptolaemus</taxon>
    </lineage>
</organism>
<keyword evidence="5" id="KW-0175">Coiled coil</keyword>
<evidence type="ECO:0000256" key="5">
    <source>
        <dbReference type="SAM" id="Coils"/>
    </source>
</evidence>
<evidence type="ECO:0000256" key="4">
    <source>
        <dbReference type="PROSITE-ProRule" id="PRU00339"/>
    </source>
</evidence>
<dbReference type="PANTHER" id="PTHR16193:SF0">
    <property type="entry name" value="TETRATRICOPEPTIDE REPEAT PROTEIN 27"/>
    <property type="match status" value="1"/>
</dbReference>
<dbReference type="Proteomes" id="UP001516400">
    <property type="component" value="Unassembled WGS sequence"/>
</dbReference>
<protein>
    <recommendedName>
        <fullName evidence="8">Tetratricopeptide repeat protein 27</fullName>
    </recommendedName>
</protein>
<comment type="caution">
    <text evidence="6">The sequence shown here is derived from an EMBL/GenBank/DDBJ whole genome shotgun (WGS) entry which is preliminary data.</text>
</comment>
<evidence type="ECO:0000256" key="1">
    <source>
        <dbReference type="ARBA" id="ARBA00022737"/>
    </source>
</evidence>
<feature type="coiled-coil region" evidence="5">
    <location>
        <begin position="761"/>
        <end position="788"/>
    </location>
</feature>
<dbReference type="Gene3D" id="1.25.40.10">
    <property type="entry name" value="Tetratricopeptide repeat domain"/>
    <property type="match status" value="1"/>
</dbReference>
<dbReference type="PANTHER" id="PTHR16193">
    <property type="entry name" value="TETRATRICOPEPTIDE REPEAT PROTEIN 27"/>
    <property type="match status" value="1"/>
</dbReference>
<accession>A0ABD2P2B3</accession>
<dbReference type="AlphaFoldDB" id="A0ABD2P2B3"/>
<dbReference type="EMBL" id="JABFTP020000165">
    <property type="protein sequence ID" value="KAL3284817.1"/>
    <property type="molecule type" value="Genomic_DNA"/>
</dbReference>
<comment type="similarity">
    <text evidence="3">Belongs to the TTC27 family.</text>
</comment>
<keyword evidence="1" id="KW-0677">Repeat</keyword>
<proteinExistence type="inferred from homology"/>
<feature type="repeat" description="TPR" evidence="4">
    <location>
        <begin position="515"/>
        <end position="548"/>
    </location>
</feature>
<reference evidence="6 7" key="1">
    <citation type="journal article" date="2021" name="BMC Biol.">
        <title>Horizontally acquired antibacterial genes associated with adaptive radiation of ladybird beetles.</title>
        <authorList>
            <person name="Li H.S."/>
            <person name="Tang X.F."/>
            <person name="Huang Y.H."/>
            <person name="Xu Z.Y."/>
            <person name="Chen M.L."/>
            <person name="Du X.Y."/>
            <person name="Qiu B.Y."/>
            <person name="Chen P.T."/>
            <person name="Zhang W."/>
            <person name="Slipinski A."/>
            <person name="Escalona H.E."/>
            <person name="Waterhouse R.M."/>
            <person name="Zwick A."/>
            <person name="Pang H."/>
        </authorList>
    </citation>
    <scope>NUCLEOTIDE SEQUENCE [LARGE SCALE GENOMIC DNA]</scope>
    <source>
        <strain evidence="6">SYSU2018</strain>
    </source>
</reference>